<sequence>MFFWLIISNCGVVPDKNTFDRHIQSQEYDSSTSNETSTFLSPSNHARNNSERVMVLKHRIQFQKLIAKILSLNISIHLLRQQEINQTAHFIHQESFITTKEDLINTIHQFLNLETYMLNNGLNIRCQLRFYKLAFKTLSHKFKNLDKFFSGAEYQR</sequence>
<dbReference type="VEuPathDB" id="MicrosporidiaDB:TUBRATIS_001620"/>
<reference evidence="2 3" key="1">
    <citation type="submission" date="2018-10" db="EMBL/GenBank/DDBJ databases">
        <title>Draft genome sequence of the microsporidian Tubulinosema ratisbonensis.</title>
        <authorList>
            <person name="Polonais V."/>
            <person name="Peyretaillade E."/>
            <person name="Niehus S."/>
            <person name="Wawrzyniak I."/>
            <person name="Franchet A."/>
            <person name="Gaspin C."/>
            <person name="Reichstadt M."/>
            <person name="Belser C."/>
            <person name="Labadie K."/>
            <person name="Delbac F."/>
            <person name="Ferrandon D."/>
        </authorList>
    </citation>
    <scope>NUCLEOTIDE SEQUENCE [LARGE SCALE GENOMIC DNA]</scope>
    <source>
        <strain evidence="2 3">Franzen</strain>
    </source>
</reference>
<dbReference type="AlphaFoldDB" id="A0A437AQR1"/>
<protein>
    <submittedName>
        <fullName evidence="2">Uncharacterized protein</fullName>
    </submittedName>
</protein>
<comment type="caution">
    <text evidence="2">The sequence shown here is derived from an EMBL/GenBank/DDBJ whole genome shotgun (WGS) entry which is preliminary data.</text>
</comment>
<evidence type="ECO:0000313" key="2">
    <source>
        <dbReference type="EMBL" id="RVD93306.1"/>
    </source>
</evidence>
<dbReference type="EMBL" id="RCSS01000051">
    <property type="protein sequence ID" value="RVD93306.1"/>
    <property type="molecule type" value="Genomic_DNA"/>
</dbReference>
<dbReference type="Proteomes" id="UP000282876">
    <property type="component" value="Unassembled WGS sequence"/>
</dbReference>
<feature type="region of interest" description="Disordered" evidence="1">
    <location>
        <begin position="26"/>
        <end position="45"/>
    </location>
</feature>
<organism evidence="2 3">
    <name type="scientific">Tubulinosema ratisbonensis</name>
    <dbReference type="NCBI Taxonomy" id="291195"/>
    <lineage>
        <taxon>Eukaryota</taxon>
        <taxon>Fungi</taxon>
        <taxon>Fungi incertae sedis</taxon>
        <taxon>Microsporidia</taxon>
        <taxon>Tubulinosematoidea</taxon>
        <taxon>Tubulinosematidae</taxon>
        <taxon>Tubulinosema</taxon>
    </lineage>
</organism>
<evidence type="ECO:0000256" key="1">
    <source>
        <dbReference type="SAM" id="MobiDB-lite"/>
    </source>
</evidence>
<proteinExistence type="predicted"/>
<name>A0A437AQR1_9MICR</name>
<gene>
    <name evidence="2" type="ORF">TUBRATIS_001620</name>
</gene>
<accession>A0A437AQR1</accession>
<keyword evidence="3" id="KW-1185">Reference proteome</keyword>
<evidence type="ECO:0000313" key="3">
    <source>
        <dbReference type="Proteomes" id="UP000282876"/>
    </source>
</evidence>